<dbReference type="SUPFAM" id="SSF55729">
    <property type="entry name" value="Acyl-CoA N-acyltransferases (Nat)"/>
    <property type="match status" value="1"/>
</dbReference>
<dbReference type="AlphaFoldDB" id="A0A937RU25"/>
<dbReference type="RefSeq" id="WP_203004168.1">
    <property type="nucleotide sequence ID" value="NZ_JADWYU010000184.1"/>
</dbReference>
<name>A0A937RU25_9ACTN</name>
<evidence type="ECO:0000313" key="2">
    <source>
        <dbReference type="EMBL" id="MBL7632813.1"/>
    </source>
</evidence>
<dbReference type="PANTHER" id="PTHR43072">
    <property type="entry name" value="N-ACETYLTRANSFERASE"/>
    <property type="match status" value="1"/>
</dbReference>
<reference evidence="2" key="1">
    <citation type="submission" date="2020-12" db="EMBL/GenBank/DDBJ databases">
        <title>Genomic characterization of non-nitrogen-fixing Frankia strains.</title>
        <authorList>
            <person name="Carlos-Shanley C."/>
            <person name="Guerra T."/>
            <person name="Hahn D."/>
        </authorList>
    </citation>
    <scope>NUCLEOTIDE SEQUENCE</scope>
    <source>
        <strain evidence="2">CN6</strain>
    </source>
</reference>
<dbReference type="PANTHER" id="PTHR43072:SF8">
    <property type="entry name" value="ACYLTRANSFERASE FABY-RELATED"/>
    <property type="match status" value="1"/>
</dbReference>
<dbReference type="GO" id="GO:0016747">
    <property type="term" value="F:acyltransferase activity, transferring groups other than amino-acyl groups"/>
    <property type="evidence" value="ECO:0007669"/>
    <property type="project" value="InterPro"/>
</dbReference>
<evidence type="ECO:0000259" key="1">
    <source>
        <dbReference type="PROSITE" id="PS51186"/>
    </source>
</evidence>
<dbReference type="InterPro" id="IPR000182">
    <property type="entry name" value="GNAT_dom"/>
</dbReference>
<dbReference type="Gene3D" id="3.40.630.30">
    <property type="match status" value="1"/>
</dbReference>
<dbReference type="Pfam" id="PF13420">
    <property type="entry name" value="Acetyltransf_4"/>
    <property type="match status" value="1"/>
</dbReference>
<accession>A0A937RU25</accession>
<dbReference type="InterPro" id="IPR016181">
    <property type="entry name" value="Acyl_CoA_acyltransferase"/>
</dbReference>
<feature type="domain" description="N-acetyltransferase" evidence="1">
    <location>
        <begin position="27"/>
        <end position="189"/>
    </location>
</feature>
<gene>
    <name evidence="2" type="ORF">I7412_37795</name>
</gene>
<organism evidence="2 3">
    <name type="scientific">Frankia nepalensis</name>
    <dbReference type="NCBI Taxonomy" id="1836974"/>
    <lineage>
        <taxon>Bacteria</taxon>
        <taxon>Bacillati</taxon>
        <taxon>Actinomycetota</taxon>
        <taxon>Actinomycetes</taxon>
        <taxon>Frankiales</taxon>
        <taxon>Frankiaceae</taxon>
        <taxon>Frankia</taxon>
    </lineage>
</organism>
<protein>
    <submittedName>
        <fullName evidence="2">N-acetyltransferase</fullName>
    </submittedName>
</protein>
<comment type="caution">
    <text evidence="2">The sequence shown here is derived from an EMBL/GenBank/DDBJ whole genome shotgun (WGS) entry which is preliminary data.</text>
</comment>
<sequence length="207" mass="22472">MELEQVDQVDDAGARPVTDAGTAAPSVVVRPAAGRADAASIQTIYEPWVRDTAITFEEVVPTVDEVLARMNAHLRKPWLIAEIDGEPAGYAYASQHAARSAYRWSADVSVYLRADRRGRGLGRLLYDRLISEVRALGYVTLFAGITQPNQASVGLHTAVGFRLAGVHPNTGHKFGRWHDVAWYVLPPVGGPPANPAEPREWTPSPVG</sequence>
<keyword evidence="3" id="KW-1185">Reference proteome</keyword>
<proteinExistence type="predicted"/>
<evidence type="ECO:0000313" key="3">
    <source>
        <dbReference type="Proteomes" id="UP000604475"/>
    </source>
</evidence>
<dbReference type="Proteomes" id="UP000604475">
    <property type="component" value="Unassembled WGS sequence"/>
</dbReference>
<dbReference type="PROSITE" id="PS51186">
    <property type="entry name" value="GNAT"/>
    <property type="match status" value="1"/>
</dbReference>
<dbReference type="EMBL" id="JAEACQ010000351">
    <property type="protein sequence ID" value="MBL7632813.1"/>
    <property type="molecule type" value="Genomic_DNA"/>
</dbReference>